<dbReference type="InterPro" id="IPR003587">
    <property type="entry name" value="Hint_dom_N"/>
</dbReference>
<organism evidence="8 9">
    <name type="scientific">Nitrospirillum amazonense</name>
    <dbReference type="NCBI Taxonomy" id="28077"/>
    <lineage>
        <taxon>Bacteria</taxon>
        <taxon>Pseudomonadati</taxon>
        <taxon>Pseudomonadota</taxon>
        <taxon>Alphaproteobacteria</taxon>
        <taxon>Rhodospirillales</taxon>
        <taxon>Azospirillaceae</taxon>
        <taxon>Nitrospirillum</taxon>
    </lineage>
</organism>
<dbReference type="Proteomes" id="UP000315751">
    <property type="component" value="Unassembled WGS sequence"/>
</dbReference>
<evidence type="ECO:0000313" key="8">
    <source>
        <dbReference type="EMBL" id="TWB33270.1"/>
    </source>
</evidence>
<reference evidence="8 9" key="1">
    <citation type="submission" date="2019-06" db="EMBL/GenBank/DDBJ databases">
        <title>Genomic Encyclopedia of Type Strains, Phase IV (KMG-V): Genome sequencing to study the core and pangenomes of soil and plant-associated prokaryotes.</title>
        <authorList>
            <person name="Whitman W."/>
        </authorList>
    </citation>
    <scope>NUCLEOTIDE SEQUENCE [LARGE SCALE GENOMIC DNA]</scope>
    <source>
        <strain evidence="8 9">BR 11622</strain>
    </source>
</reference>
<dbReference type="GO" id="GO:0046872">
    <property type="term" value="F:metal ion binding"/>
    <property type="evidence" value="ECO:0007669"/>
    <property type="project" value="UniProtKB-KW"/>
</dbReference>
<feature type="domain" description="Hint" evidence="7">
    <location>
        <begin position="46"/>
        <end position="144"/>
    </location>
</feature>
<dbReference type="InterPro" id="IPR001915">
    <property type="entry name" value="Peptidase_M48"/>
</dbReference>
<dbReference type="PROSITE" id="PS50817">
    <property type="entry name" value="INTEIN_N_TER"/>
    <property type="match status" value="1"/>
</dbReference>
<evidence type="ECO:0000313" key="9">
    <source>
        <dbReference type="Proteomes" id="UP000315751"/>
    </source>
</evidence>
<name>A0A560GI20_9PROT</name>
<keyword evidence="5" id="KW-0862">Zinc</keyword>
<keyword evidence="2" id="KW-0645">Protease</keyword>
<evidence type="ECO:0000256" key="5">
    <source>
        <dbReference type="ARBA" id="ARBA00022833"/>
    </source>
</evidence>
<gene>
    <name evidence="8" type="ORF">FBZ90_13512</name>
</gene>
<dbReference type="EMBL" id="VITR01000035">
    <property type="protein sequence ID" value="TWB33270.1"/>
    <property type="molecule type" value="Genomic_DNA"/>
</dbReference>
<dbReference type="SUPFAM" id="SSF51294">
    <property type="entry name" value="Hedgehog/intein (Hint) domain"/>
    <property type="match status" value="1"/>
</dbReference>
<evidence type="ECO:0000256" key="4">
    <source>
        <dbReference type="ARBA" id="ARBA00022801"/>
    </source>
</evidence>
<dbReference type="SMART" id="SM00306">
    <property type="entry name" value="HintN"/>
    <property type="match status" value="1"/>
</dbReference>
<dbReference type="InterPro" id="IPR006141">
    <property type="entry name" value="Intein_N"/>
</dbReference>
<keyword evidence="4" id="KW-0378">Hydrolase</keyword>
<dbReference type="RefSeq" id="WP_145736960.1">
    <property type="nucleotide sequence ID" value="NZ_VITR01000035.1"/>
</dbReference>
<sequence length="456" mass="48421">MGIRQCSSAHCSGADAEINEICKQLGWPVNHPVLTRDATGPCTCSCSCLAFGTPVQAGDGSFRAIETFVVGDAVNVAGRNLAWAPQQVVFSQGTTGASVQKYTVLIEYLGTAIAVTSDHLFLTADGTLKAADRLAVGDKLIAPDGAPVPIDSVYIGDFLSGFHHISTSKSEPSVDLSGHLLNTNGVVSADYTVQIFYRTGQLTAKLADGHDSLPVVGSPEYVKAHGPACLKGPAATVGGIRPAPFNASGVRRQADFVPAEKTILTIPDDACRFISDQEAAQKALDPMRRWNDPLSREWTEALLRQHHAFYPDVQYHLDWADDTVNAYAWVENGVRHVALKGGLVRHIALELEGIALVLAHELAHHYGGQPTFPGGLSCEGQADYAGVAIIMRNVWFGEQYINMTDTGIAQMARFFGVPNTPNVPGGNAGCNHPPGACRIATYHAAVSLAAKPICAG</sequence>
<evidence type="ECO:0000256" key="1">
    <source>
        <dbReference type="ARBA" id="ARBA00001947"/>
    </source>
</evidence>
<dbReference type="GO" id="GO:0016539">
    <property type="term" value="P:intein-mediated protein splicing"/>
    <property type="evidence" value="ECO:0007669"/>
    <property type="project" value="InterPro"/>
</dbReference>
<dbReference type="Gene3D" id="2.170.16.10">
    <property type="entry name" value="Hedgehog/Intein (Hint) domain"/>
    <property type="match status" value="1"/>
</dbReference>
<accession>A0A560GI20</accession>
<evidence type="ECO:0000259" key="7">
    <source>
        <dbReference type="SMART" id="SM00306"/>
    </source>
</evidence>
<proteinExistence type="predicted"/>
<comment type="caution">
    <text evidence="8">The sequence shown here is derived from an EMBL/GenBank/DDBJ whole genome shotgun (WGS) entry which is preliminary data.</text>
</comment>
<evidence type="ECO:0000256" key="6">
    <source>
        <dbReference type="ARBA" id="ARBA00023049"/>
    </source>
</evidence>
<keyword evidence="3" id="KW-0479">Metal-binding</keyword>
<evidence type="ECO:0000256" key="3">
    <source>
        <dbReference type="ARBA" id="ARBA00022723"/>
    </source>
</evidence>
<comment type="cofactor">
    <cofactor evidence="1">
        <name>Zn(2+)</name>
        <dbReference type="ChEBI" id="CHEBI:29105"/>
    </cofactor>
</comment>
<evidence type="ECO:0000256" key="2">
    <source>
        <dbReference type="ARBA" id="ARBA00022670"/>
    </source>
</evidence>
<dbReference type="CDD" id="cd00081">
    <property type="entry name" value="Hint"/>
    <property type="match status" value="1"/>
</dbReference>
<keyword evidence="9" id="KW-1185">Reference proteome</keyword>
<dbReference type="Pfam" id="PF01435">
    <property type="entry name" value="Peptidase_M48"/>
    <property type="match status" value="1"/>
</dbReference>
<keyword evidence="6" id="KW-0482">Metalloprotease</keyword>
<protein>
    <recommendedName>
        <fullName evidence="7">Hint domain-containing protein</fullName>
    </recommendedName>
</protein>
<dbReference type="GO" id="GO:0004222">
    <property type="term" value="F:metalloendopeptidase activity"/>
    <property type="evidence" value="ECO:0007669"/>
    <property type="project" value="InterPro"/>
</dbReference>
<dbReference type="InterPro" id="IPR036844">
    <property type="entry name" value="Hint_dom_sf"/>
</dbReference>
<dbReference type="AlphaFoldDB" id="A0A560GI20"/>
<dbReference type="OrthoDB" id="7191465at2"/>